<protein>
    <recommendedName>
        <fullName evidence="11">Alanine--tRNA ligase</fullName>
        <ecNumber evidence="11">6.1.1.7</ecNumber>
    </recommendedName>
    <alternativeName>
        <fullName evidence="11">Alanyl-tRNA synthetase</fullName>
        <shortName evidence="11">AlaRS</shortName>
    </alternativeName>
</protein>
<evidence type="ECO:0000256" key="1">
    <source>
        <dbReference type="ARBA" id="ARBA00008226"/>
    </source>
</evidence>
<feature type="binding site" evidence="11">
    <location>
        <position position="579"/>
    </location>
    <ligand>
        <name>Zn(2+)</name>
        <dbReference type="ChEBI" id="CHEBI:29105"/>
    </ligand>
</feature>
<dbReference type="GO" id="GO:0005524">
    <property type="term" value="F:ATP binding"/>
    <property type="evidence" value="ECO:0007669"/>
    <property type="project" value="UniProtKB-UniRule"/>
</dbReference>
<organism evidence="14 15">
    <name type="scientific">Cyclonatronum proteinivorum</name>
    <dbReference type="NCBI Taxonomy" id="1457365"/>
    <lineage>
        <taxon>Bacteria</taxon>
        <taxon>Pseudomonadati</taxon>
        <taxon>Balneolota</taxon>
        <taxon>Balneolia</taxon>
        <taxon>Balneolales</taxon>
        <taxon>Cyclonatronaceae</taxon>
        <taxon>Cyclonatronum</taxon>
    </lineage>
</organism>
<feature type="domain" description="Alanyl-transfer RNA synthetases family profile" evidence="13">
    <location>
        <begin position="4"/>
        <end position="722"/>
    </location>
</feature>
<comment type="cofactor">
    <cofactor evidence="11">
        <name>Zn(2+)</name>
        <dbReference type="ChEBI" id="CHEBI:29105"/>
    </cofactor>
    <text evidence="11">Binds 1 zinc ion per subunit.</text>
</comment>
<dbReference type="InterPro" id="IPR018163">
    <property type="entry name" value="Thr/Ala-tRNA-synth_IIc_edit"/>
</dbReference>
<dbReference type="GO" id="GO:0004813">
    <property type="term" value="F:alanine-tRNA ligase activity"/>
    <property type="evidence" value="ECO:0007669"/>
    <property type="project" value="UniProtKB-UniRule"/>
</dbReference>
<evidence type="ECO:0000256" key="8">
    <source>
        <dbReference type="ARBA" id="ARBA00022884"/>
    </source>
</evidence>
<keyword evidence="11" id="KW-0963">Cytoplasm</keyword>
<evidence type="ECO:0000256" key="7">
    <source>
        <dbReference type="ARBA" id="ARBA00022840"/>
    </source>
</evidence>
<dbReference type="HAMAP" id="MF_00036_B">
    <property type="entry name" value="Ala_tRNA_synth_B"/>
    <property type="match status" value="1"/>
</dbReference>
<dbReference type="EC" id="6.1.1.7" evidence="11"/>
<dbReference type="InterPro" id="IPR018162">
    <property type="entry name" value="Ala-tRNA-ligase_IIc_anticod-bd"/>
</dbReference>
<dbReference type="PANTHER" id="PTHR11777">
    <property type="entry name" value="ALANYL-TRNA SYNTHETASE"/>
    <property type="match status" value="1"/>
</dbReference>
<dbReference type="Gene3D" id="3.10.310.40">
    <property type="match status" value="1"/>
</dbReference>
<dbReference type="Gene3D" id="3.30.980.10">
    <property type="entry name" value="Threonyl-trna Synthetase, Chain A, domain 2"/>
    <property type="match status" value="1"/>
</dbReference>
<dbReference type="PANTHER" id="PTHR11777:SF9">
    <property type="entry name" value="ALANINE--TRNA LIGASE, CYTOPLASMIC"/>
    <property type="match status" value="1"/>
</dbReference>
<dbReference type="InterPro" id="IPR002318">
    <property type="entry name" value="Ala-tRNA-lgiase_IIc"/>
</dbReference>
<dbReference type="GO" id="GO:0005737">
    <property type="term" value="C:cytoplasm"/>
    <property type="evidence" value="ECO:0007669"/>
    <property type="project" value="UniProtKB-SubCell"/>
</dbReference>
<comment type="similarity">
    <text evidence="1 11">Belongs to the class-II aminoacyl-tRNA synthetase family.</text>
</comment>
<dbReference type="Pfam" id="PF01411">
    <property type="entry name" value="tRNA-synt_2c"/>
    <property type="match status" value="1"/>
</dbReference>
<evidence type="ECO:0000256" key="11">
    <source>
        <dbReference type="HAMAP-Rule" id="MF_00036"/>
    </source>
</evidence>
<comment type="subcellular location">
    <subcellularLocation>
        <location evidence="11">Cytoplasm</location>
    </subcellularLocation>
</comment>
<dbReference type="SMART" id="SM00863">
    <property type="entry name" value="tRNA_SAD"/>
    <property type="match status" value="1"/>
</dbReference>
<feature type="binding site" evidence="11">
    <location>
        <position position="683"/>
    </location>
    <ligand>
        <name>Zn(2+)</name>
        <dbReference type="ChEBI" id="CHEBI:29105"/>
    </ligand>
</feature>
<dbReference type="SUPFAM" id="SSF55186">
    <property type="entry name" value="ThrRS/AlaRS common domain"/>
    <property type="match status" value="1"/>
</dbReference>
<dbReference type="FunFam" id="3.10.310.40:FF:000001">
    <property type="entry name" value="Alanine--tRNA ligase"/>
    <property type="match status" value="1"/>
</dbReference>
<dbReference type="Gene3D" id="3.30.54.20">
    <property type="match status" value="1"/>
</dbReference>
<dbReference type="InterPro" id="IPR003156">
    <property type="entry name" value="DHHA1_dom"/>
</dbReference>
<evidence type="ECO:0000256" key="4">
    <source>
        <dbReference type="ARBA" id="ARBA00022723"/>
    </source>
</evidence>
<evidence type="ECO:0000259" key="13">
    <source>
        <dbReference type="PROSITE" id="PS50860"/>
    </source>
</evidence>
<dbReference type="InterPro" id="IPR012947">
    <property type="entry name" value="tRNA_SAD"/>
</dbReference>
<comment type="function">
    <text evidence="11">Catalyzes the attachment of alanine to tRNA(Ala) in a two-step reaction: alanine is first activated by ATP to form Ala-AMP and then transferred to the acceptor end of tRNA(Ala). Also edits incorrectly charged Ser-tRNA(Ala) and Gly-tRNA(Ala) via its editing domain.</text>
</comment>
<name>A0A345UKM4_9BACT</name>
<dbReference type="NCBIfam" id="TIGR00344">
    <property type="entry name" value="alaS"/>
    <property type="match status" value="1"/>
</dbReference>
<sequence>MSIKTAAQIRQEFLDFFAAKAHAITPSAPVVPQDDPTLLFTNAGMNQFKPIFLGEQQTYAQDGRQWSRAANSQKCIRVSGKHNDLEEVGIDTYHHTLFEMLGNWSFGDYFKEEAIAWAWELLVKEWGLDPDRLYATVFGGDEKDGLPVDDEAIELWKKVTSIKPENILRFGKKDNFWEMGDTGPCGPCSEIHVDLRSDEERAKVSGAELVNADDPRVMEIWNLVFIQFNRQPDGSLQKLPAQHVDTGMGFERICAVLQGKTSNYDSDVFQPLIQEIAALASKTYGKDEKTDIAIRVIADHIRAVSFGVADGASPSNDGRGYVIRRILRRAMRYGWDVLGLREPFMHRLVPGIGKVFEEVFPELQAQLAYVISVVKAEEESFLRTLGQGISLFEQVAQDTKEIAGEHAFKLHDTYGFPIDLTRLMARERGLTVDEAGFDRLMQEQKERARSAGRFQAVTSDAQPWNFMPGHTELSETKFTGYDNFSVKAGLIAWRPTDDDGIFEVVLDQTPFYAESGGQVADTGFIRFGDTALRVNDVRKKDGVFIHYTEGAPPQNSAECYAEIDSGLRTETQKNHTATHILHAVLRNTLGDHVAQKGSLVAPDKLRFDFSHFEAVTQEQLDQIEAQVNQKIQENIPLTDERNVPIEEAKSRGAMMLFGEKYGDFVRVVTFDPSFSVEFCGGTHVKATGEIGYFRFVSESSVASGIRRVEAVTGVKADALLRTEKHILSSLKKIAGAGKDPLTFVEELLAERKNLQREVKALKMEVAGAGLEQILSNSEVVTNGVRLIKGVVEGSDMSQLKQLGYDMLNREQSGTVCLLGTADAEAGKVYLMACVSDDLIKRGLKAGALVGAAAKFVGGGGGGQPNLATAGGKQPENLSKALENAPELIKSFLQN</sequence>
<feature type="binding site" evidence="11">
    <location>
        <position position="575"/>
    </location>
    <ligand>
        <name>Zn(2+)</name>
        <dbReference type="ChEBI" id="CHEBI:29105"/>
    </ligand>
</feature>
<dbReference type="AlphaFoldDB" id="A0A345UKM4"/>
<keyword evidence="6 11" id="KW-0862">Zinc</keyword>
<keyword evidence="5 11" id="KW-0547">Nucleotide-binding</keyword>
<keyword evidence="9 11" id="KW-0648">Protein biosynthesis</keyword>
<dbReference type="InterPro" id="IPR009000">
    <property type="entry name" value="Transl_B-barrel_sf"/>
</dbReference>
<keyword evidence="4 11" id="KW-0479">Metal-binding</keyword>
<dbReference type="GO" id="GO:0000049">
    <property type="term" value="F:tRNA binding"/>
    <property type="evidence" value="ECO:0007669"/>
    <property type="project" value="UniProtKB-KW"/>
</dbReference>
<dbReference type="OrthoDB" id="9803884at2"/>
<keyword evidence="3 11" id="KW-0436">Ligase</keyword>
<proteinExistence type="inferred from homology"/>
<dbReference type="CDD" id="cd00673">
    <property type="entry name" value="AlaRS_core"/>
    <property type="match status" value="1"/>
</dbReference>
<dbReference type="Pfam" id="PF02272">
    <property type="entry name" value="DHHA1"/>
    <property type="match status" value="1"/>
</dbReference>
<comment type="domain">
    <text evidence="11">Consists of three domains; the N-terminal catalytic domain, the editing domain and the C-terminal C-Ala domain. The editing domain removes incorrectly charged amino acids, while the C-Ala domain, along with tRNA(Ala), serves as a bridge to cooperatively bring together the editing and aminoacylation centers thus stimulating deacylation of misacylated tRNAs.</text>
</comment>
<gene>
    <name evidence="11" type="primary">alaS</name>
    <name evidence="14" type="ORF">CYPRO_1776</name>
</gene>
<evidence type="ECO:0000256" key="12">
    <source>
        <dbReference type="SAM" id="Coils"/>
    </source>
</evidence>
<evidence type="ECO:0000256" key="6">
    <source>
        <dbReference type="ARBA" id="ARBA00022833"/>
    </source>
</evidence>
<keyword evidence="15" id="KW-1185">Reference proteome</keyword>
<dbReference type="GO" id="GO:0002161">
    <property type="term" value="F:aminoacyl-tRNA deacylase activity"/>
    <property type="evidence" value="ECO:0007669"/>
    <property type="project" value="TreeGrafter"/>
</dbReference>
<evidence type="ECO:0000256" key="5">
    <source>
        <dbReference type="ARBA" id="ARBA00022741"/>
    </source>
</evidence>
<evidence type="ECO:0000256" key="9">
    <source>
        <dbReference type="ARBA" id="ARBA00022917"/>
    </source>
</evidence>
<dbReference type="EMBL" id="CP027806">
    <property type="protein sequence ID" value="AXJ01026.1"/>
    <property type="molecule type" value="Genomic_DNA"/>
</dbReference>
<keyword evidence="2 11" id="KW-0820">tRNA-binding</keyword>
<dbReference type="SUPFAM" id="SSF50447">
    <property type="entry name" value="Translation proteins"/>
    <property type="match status" value="1"/>
</dbReference>
<dbReference type="Gene3D" id="3.30.930.10">
    <property type="entry name" value="Bira Bifunctional Protein, Domain 2"/>
    <property type="match status" value="1"/>
</dbReference>
<dbReference type="InterPro" id="IPR023033">
    <property type="entry name" value="Ala_tRNA_ligase_euk/bac"/>
</dbReference>
<dbReference type="FunFam" id="3.30.930.10:FF:000011">
    <property type="entry name" value="Alanine--tRNA ligase, cytoplasmic"/>
    <property type="match status" value="1"/>
</dbReference>
<comment type="catalytic activity">
    <reaction evidence="11">
        <text>tRNA(Ala) + L-alanine + ATP = L-alanyl-tRNA(Ala) + AMP + diphosphate</text>
        <dbReference type="Rhea" id="RHEA:12540"/>
        <dbReference type="Rhea" id="RHEA-COMP:9657"/>
        <dbReference type="Rhea" id="RHEA-COMP:9923"/>
        <dbReference type="ChEBI" id="CHEBI:30616"/>
        <dbReference type="ChEBI" id="CHEBI:33019"/>
        <dbReference type="ChEBI" id="CHEBI:57972"/>
        <dbReference type="ChEBI" id="CHEBI:78442"/>
        <dbReference type="ChEBI" id="CHEBI:78497"/>
        <dbReference type="ChEBI" id="CHEBI:456215"/>
        <dbReference type="EC" id="6.1.1.7"/>
    </reaction>
</comment>
<dbReference type="InterPro" id="IPR045864">
    <property type="entry name" value="aa-tRNA-synth_II/BPL/LPL"/>
</dbReference>
<dbReference type="InterPro" id="IPR018164">
    <property type="entry name" value="Ala-tRNA-synth_IIc_N"/>
</dbReference>
<dbReference type="FunFam" id="3.30.54.20:FF:000001">
    <property type="entry name" value="Alanine--tRNA ligase"/>
    <property type="match status" value="1"/>
</dbReference>
<dbReference type="Gene3D" id="2.40.30.130">
    <property type="match status" value="1"/>
</dbReference>
<dbReference type="Pfam" id="PF07973">
    <property type="entry name" value="tRNA_SAD"/>
    <property type="match status" value="1"/>
</dbReference>
<keyword evidence="10 11" id="KW-0030">Aminoacyl-tRNA synthetase</keyword>
<feature type="binding site" evidence="11">
    <location>
        <position position="679"/>
    </location>
    <ligand>
        <name>Zn(2+)</name>
        <dbReference type="ChEBI" id="CHEBI:29105"/>
    </ligand>
</feature>
<dbReference type="KEGG" id="cprv:CYPRO_1776"/>
<reference evidence="14 15" key="1">
    <citation type="submission" date="2018-03" db="EMBL/GenBank/DDBJ databases">
        <title>Phenotypic and genomic properties of Cyclonatronum proteinivorum gen. nov., sp. nov., a haloalkaliphilic bacteroidete from soda lakes possessing Na+-translocating rhodopsin.</title>
        <authorList>
            <person name="Toshchakov S.V."/>
            <person name="Korzhenkov A."/>
            <person name="Samarov N.I."/>
            <person name="Kublanov I.V."/>
            <person name="Muntyan M.S."/>
            <person name="Sorokin D.Y."/>
        </authorList>
    </citation>
    <scope>NUCLEOTIDE SEQUENCE [LARGE SCALE GENOMIC DNA]</scope>
    <source>
        <strain evidence="14 15">Omega</strain>
    </source>
</reference>
<evidence type="ECO:0000256" key="3">
    <source>
        <dbReference type="ARBA" id="ARBA00022598"/>
    </source>
</evidence>
<dbReference type="PROSITE" id="PS50860">
    <property type="entry name" value="AA_TRNA_LIGASE_II_ALA"/>
    <property type="match status" value="1"/>
</dbReference>
<dbReference type="InterPro" id="IPR050058">
    <property type="entry name" value="Ala-tRNA_ligase"/>
</dbReference>
<keyword evidence="12" id="KW-0175">Coiled coil</keyword>
<dbReference type="PRINTS" id="PR00980">
    <property type="entry name" value="TRNASYNTHALA"/>
</dbReference>
<evidence type="ECO:0000256" key="10">
    <source>
        <dbReference type="ARBA" id="ARBA00023146"/>
    </source>
</evidence>
<evidence type="ECO:0000313" key="15">
    <source>
        <dbReference type="Proteomes" id="UP000254808"/>
    </source>
</evidence>
<dbReference type="FunFam" id="3.30.980.10:FF:000004">
    <property type="entry name" value="Alanine--tRNA ligase, cytoplasmic"/>
    <property type="match status" value="1"/>
</dbReference>
<dbReference type="GO" id="GO:0006419">
    <property type="term" value="P:alanyl-tRNA aminoacylation"/>
    <property type="evidence" value="ECO:0007669"/>
    <property type="project" value="UniProtKB-UniRule"/>
</dbReference>
<dbReference type="GO" id="GO:0008270">
    <property type="term" value="F:zinc ion binding"/>
    <property type="evidence" value="ECO:0007669"/>
    <property type="project" value="UniProtKB-UniRule"/>
</dbReference>
<evidence type="ECO:0000313" key="14">
    <source>
        <dbReference type="EMBL" id="AXJ01026.1"/>
    </source>
</evidence>
<evidence type="ECO:0000256" key="2">
    <source>
        <dbReference type="ARBA" id="ARBA00022555"/>
    </source>
</evidence>
<dbReference type="SUPFAM" id="SSF101353">
    <property type="entry name" value="Putative anticodon-binding domain of alanyl-tRNA synthetase (AlaRS)"/>
    <property type="match status" value="1"/>
</dbReference>
<keyword evidence="8 11" id="KW-0694">RNA-binding</keyword>
<accession>A0A345UKM4</accession>
<keyword evidence="7 11" id="KW-0067">ATP-binding</keyword>
<feature type="coiled-coil region" evidence="12">
    <location>
        <begin position="744"/>
        <end position="771"/>
    </location>
</feature>
<dbReference type="Proteomes" id="UP000254808">
    <property type="component" value="Chromosome"/>
</dbReference>
<dbReference type="SUPFAM" id="SSF55681">
    <property type="entry name" value="Class II aaRS and biotin synthetases"/>
    <property type="match status" value="1"/>
</dbReference>
<dbReference type="InterPro" id="IPR018165">
    <property type="entry name" value="Ala-tRNA-synth_IIc_core"/>
</dbReference>
<dbReference type="RefSeq" id="WP_114984261.1">
    <property type="nucleotide sequence ID" value="NZ_CP027806.1"/>
</dbReference>